<feature type="signal peptide" evidence="3">
    <location>
        <begin position="1"/>
        <end position="31"/>
    </location>
</feature>
<dbReference type="EMBL" id="VCGU01000007">
    <property type="protein sequence ID" value="TRY73289.1"/>
    <property type="molecule type" value="Genomic_DNA"/>
</dbReference>
<sequence>MAQNQILSRISRPVVFLVSVVLLSQTQQISAIKCWVCRSDLDPNCADPFDNRTQVISDCNQEKHEDILTGTETVMCRKSGQKANGTWIVMRSCAWLNEPGLLLDESNCFAGSRTDNVNILDCLCRVRIGNNALYLIRSPKNMDRSRLASWKLSNWSPFSRLSLIFLAAITVLIFIQDTSAIKCWVCRSDGDPKCADPFDNTSFPITDCKQEKPREHLPGLESTMCRKVRQKVNGNWRYLRSCAWLGEPGIGRDERYCIHRSGTYNIHVEYCTCRSKDGCNGAGTAQSFLLMTGLPLALSVLYSRLFLQRL</sequence>
<dbReference type="Proteomes" id="UP000318571">
    <property type="component" value="Chromosome 3"/>
</dbReference>
<keyword evidence="2" id="KW-0325">Glycoprotein</keyword>
<protein>
    <submittedName>
        <fullName evidence="4">Uncharacterized protein</fullName>
    </submittedName>
</protein>
<dbReference type="InterPro" id="IPR031424">
    <property type="entry name" value="QVR-like"/>
</dbReference>
<evidence type="ECO:0000313" key="4">
    <source>
        <dbReference type="EMBL" id="TRY73289.1"/>
    </source>
</evidence>
<evidence type="ECO:0000256" key="3">
    <source>
        <dbReference type="SAM" id="SignalP"/>
    </source>
</evidence>
<dbReference type="Pfam" id="PF17064">
    <property type="entry name" value="QVR"/>
    <property type="match status" value="2"/>
</dbReference>
<dbReference type="OMA" id="GRDERYC"/>
<dbReference type="PANTHER" id="PTHR33562:SF2">
    <property type="entry name" value="PROTEIN QUIVER"/>
    <property type="match status" value="1"/>
</dbReference>
<gene>
    <name evidence="4" type="ORF">TCAL_00896</name>
</gene>
<feature type="chain" id="PRO_5021738877" evidence="3">
    <location>
        <begin position="32"/>
        <end position="310"/>
    </location>
</feature>
<evidence type="ECO:0000256" key="2">
    <source>
        <dbReference type="ARBA" id="ARBA00023180"/>
    </source>
</evidence>
<dbReference type="AlphaFoldDB" id="A0A553P6H6"/>
<accession>A0A553P6H6</accession>
<reference evidence="4 5" key="1">
    <citation type="journal article" date="2018" name="Nat. Ecol. Evol.">
        <title>Genomic signatures of mitonuclear coevolution across populations of Tigriopus californicus.</title>
        <authorList>
            <person name="Barreto F.S."/>
            <person name="Watson E.T."/>
            <person name="Lima T.G."/>
            <person name="Willett C.S."/>
            <person name="Edmands S."/>
            <person name="Li W."/>
            <person name="Burton R.S."/>
        </authorList>
    </citation>
    <scope>NUCLEOTIDE SEQUENCE [LARGE SCALE GENOMIC DNA]</scope>
    <source>
        <strain evidence="4 5">San Diego</strain>
    </source>
</reference>
<comment type="caution">
    <text evidence="4">The sequence shown here is derived from an EMBL/GenBank/DDBJ whole genome shotgun (WGS) entry which is preliminary data.</text>
</comment>
<dbReference type="GO" id="GO:0032222">
    <property type="term" value="P:regulation of synaptic transmission, cholinergic"/>
    <property type="evidence" value="ECO:0007669"/>
    <property type="project" value="InterPro"/>
</dbReference>
<evidence type="ECO:0000313" key="5">
    <source>
        <dbReference type="Proteomes" id="UP000318571"/>
    </source>
</evidence>
<organism evidence="4 5">
    <name type="scientific">Tigriopus californicus</name>
    <name type="common">Marine copepod</name>
    <dbReference type="NCBI Taxonomy" id="6832"/>
    <lineage>
        <taxon>Eukaryota</taxon>
        <taxon>Metazoa</taxon>
        <taxon>Ecdysozoa</taxon>
        <taxon>Arthropoda</taxon>
        <taxon>Crustacea</taxon>
        <taxon>Multicrustacea</taxon>
        <taxon>Hexanauplia</taxon>
        <taxon>Copepoda</taxon>
        <taxon>Harpacticoida</taxon>
        <taxon>Harpacticidae</taxon>
        <taxon>Tigriopus</taxon>
    </lineage>
</organism>
<proteinExistence type="predicted"/>
<evidence type="ECO:0000256" key="1">
    <source>
        <dbReference type="ARBA" id="ARBA00022729"/>
    </source>
</evidence>
<dbReference type="PANTHER" id="PTHR33562">
    <property type="entry name" value="ATILLA, ISOFORM B-RELATED-RELATED"/>
    <property type="match status" value="1"/>
</dbReference>
<keyword evidence="5" id="KW-1185">Reference proteome</keyword>
<name>A0A553P6H6_TIGCA</name>
<dbReference type="CDD" id="cd23592">
    <property type="entry name" value="TFP_LU_ECD_Crok"/>
    <property type="match status" value="2"/>
</dbReference>
<keyword evidence="1 3" id="KW-0732">Signal</keyword>
<dbReference type="GO" id="GO:0030431">
    <property type="term" value="P:sleep"/>
    <property type="evidence" value="ECO:0007669"/>
    <property type="project" value="InterPro"/>
</dbReference>
<dbReference type="STRING" id="6832.A0A553P6H6"/>
<dbReference type="InterPro" id="IPR050975">
    <property type="entry name" value="Sleep_regulator"/>
</dbReference>